<name>A0A0A8RRL6_9ACTN</name>
<dbReference type="SUPFAM" id="SSF50156">
    <property type="entry name" value="PDZ domain-like"/>
    <property type="match status" value="1"/>
</dbReference>
<dbReference type="Pfam" id="PF05362">
    <property type="entry name" value="Lon_C"/>
    <property type="match status" value="1"/>
</dbReference>
<dbReference type="Proteomes" id="UP000250080">
    <property type="component" value="Chromosome I"/>
</dbReference>
<keyword evidence="2" id="KW-0378">Hydrolase</keyword>
<reference evidence="2 3" key="1">
    <citation type="submission" date="2016-09" db="EMBL/GenBank/DDBJ databases">
        <authorList>
            <person name="Laine KS P."/>
        </authorList>
    </citation>
    <scope>NUCLEOTIDE SEQUENCE [LARGE SCALE GENOMIC DNA]</scope>
    <source>
        <strain evidence="2">PFRJS-23</strain>
    </source>
</reference>
<accession>A0A0A8RRL6</accession>
<dbReference type="GO" id="GO:0004176">
    <property type="term" value="F:ATP-dependent peptidase activity"/>
    <property type="evidence" value="ECO:0007669"/>
    <property type="project" value="InterPro"/>
</dbReference>
<dbReference type="InterPro" id="IPR036034">
    <property type="entry name" value="PDZ_sf"/>
</dbReference>
<dbReference type="OMA" id="PIGGITH"/>
<dbReference type="InterPro" id="IPR001478">
    <property type="entry name" value="PDZ"/>
</dbReference>
<sequence>MTRNTRTAIVAALCFVLLAGAVTLIPIPFVAWSPGVTYNLLGAQGGEPAVQVSGAETSPTDGQLLLSTVAATKSDSHLTLPEALANYLLPFHNVMPRDWIYPVGMSASELTQQSADEMDTSQRNATVAALRAAHIPVQENAVIDSVSSGGPAYELLQAGDVIDTVNGKIVSAASDVTNIIKDVSIGDTIEFGITRNGAVMKVQVTTQASASDRSVPRAGMTLRDGYQYLPQVQFTIDPDIDQPRDGLVLALAVYELVSPTDLAQGRTIAATGTIDPSGTVGATSGVEEKLRSAERGGATVFLVPAGNCSETQQVKTSLDLVKVNKLDDAITSLESLARGDMNGVPRC</sequence>
<protein>
    <submittedName>
        <fullName evidence="2">Lon protease proteolytic domain protein</fullName>
    </submittedName>
</protein>
<dbReference type="InterPro" id="IPR020568">
    <property type="entry name" value="Ribosomal_Su5_D2-typ_SF"/>
</dbReference>
<dbReference type="RefSeq" id="WP_013160901.1">
    <property type="nucleotide sequence ID" value="NZ_CCYR01000003.1"/>
</dbReference>
<evidence type="ECO:0000313" key="2">
    <source>
        <dbReference type="EMBL" id="SCQ78883.1"/>
    </source>
</evidence>
<proteinExistence type="predicted"/>
<evidence type="ECO:0000313" key="3">
    <source>
        <dbReference type="Proteomes" id="UP000250080"/>
    </source>
</evidence>
<dbReference type="Gene3D" id="3.30.230.10">
    <property type="match status" value="1"/>
</dbReference>
<dbReference type="InterPro" id="IPR008269">
    <property type="entry name" value="Lon_proteolytic"/>
</dbReference>
<gene>
    <name evidence="2" type="ORF">PFR_JS23_1236</name>
</gene>
<organism evidence="2 3">
    <name type="scientific">Propionibacterium freudenreichii</name>
    <dbReference type="NCBI Taxonomy" id="1744"/>
    <lineage>
        <taxon>Bacteria</taxon>
        <taxon>Bacillati</taxon>
        <taxon>Actinomycetota</taxon>
        <taxon>Actinomycetes</taxon>
        <taxon>Propionibacteriales</taxon>
        <taxon>Propionibacteriaceae</taxon>
        <taxon>Propionibacterium</taxon>
    </lineage>
</organism>
<keyword evidence="2" id="KW-0645">Protease</keyword>
<dbReference type="GO" id="GO:0006508">
    <property type="term" value="P:proteolysis"/>
    <property type="evidence" value="ECO:0007669"/>
    <property type="project" value="UniProtKB-KW"/>
</dbReference>
<feature type="domain" description="PDZ" evidence="1">
    <location>
        <begin position="101"/>
        <end position="197"/>
    </location>
</feature>
<dbReference type="Pfam" id="PF13180">
    <property type="entry name" value="PDZ_2"/>
    <property type="match status" value="1"/>
</dbReference>
<dbReference type="EMBL" id="LT618793">
    <property type="protein sequence ID" value="SCQ78883.1"/>
    <property type="molecule type" value="Genomic_DNA"/>
</dbReference>
<evidence type="ECO:0000259" key="1">
    <source>
        <dbReference type="SMART" id="SM00228"/>
    </source>
</evidence>
<dbReference type="AlphaFoldDB" id="A0A0A8RRL6"/>
<dbReference type="OrthoDB" id="2356897at2"/>
<dbReference type="SUPFAM" id="SSF54211">
    <property type="entry name" value="Ribosomal protein S5 domain 2-like"/>
    <property type="match status" value="1"/>
</dbReference>
<dbReference type="InterPro" id="IPR014721">
    <property type="entry name" value="Ribsml_uS5_D2-typ_fold_subgr"/>
</dbReference>
<dbReference type="SMART" id="SM00228">
    <property type="entry name" value="PDZ"/>
    <property type="match status" value="1"/>
</dbReference>
<dbReference type="GO" id="GO:0004252">
    <property type="term" value="F:serine-type endopeptidase activity"/>
    <property type="evidence" value="ECO:0007669"/>
    <property type="project" value="InterPro"/>
</dbReference>